<evidence type="ECO:0000256" key="1">
    <source>
        <dbReference type="ARBA" id="ARBA00022801"/>
    </source>
</evidence>
<organism evidence="4 5">
    <name type="scientific">Streptomyces drozdowiczii</name>
    <dbReference type="NCBI Taxonomy" id="202862"/>
    <lineage>
        <taxon>Bacteria</taxon>
        <taxon>Bacillati</taxon>
        <taxon>Actinomycetota</taxon>
        <taxon>Actinomycetes</taxon>
        <taxon>Kitasatosporales</taxon>
        <taxon>Streptomycetaceae</taxon>
        <taxon>Streptomyces</taxon>
    </lineage>
</organism>
<dbReference type="Pfam" id="PF07228">
    <property type="entry name" value="SpoIIE"/>
    <property type="match status" value="1"/>
</dbReference>
<feature type="domain" description="PPM-type phosphatase" evidence="3">
    <location>
        <begin position="143"/>
        <end position="362"/>
    </location>
</feature>
<dbReference type="Gene3D" id="3.60.40.10">
    <property type="entry name" value="PPM-type phosphatase domain"/>
    <property type="match status" value="1"/>
</dbReference>
<evidence type="ECO:0000256" key="2">
    <source>
        <dbReference type="SAM" id="Phobius"/>
    </source>
</evidence>
<dbReference type="SMART" id="SM00331">
    <property type="entry name" value="PP2C_SIG"/>
    <property type="match status" value="1"/>
</dbReference>
<reference evidence="4" key="1">
    <citation type="journal article" date="2022" name="Front. Microbiol.">
        <title>Mirubactin C rescues the lethal effect of cell wall biosynthesis mutations in Bacillus subtilis.</title>
        <authorList>
            <person name="Kepplinger B."/>
            <person name="Wen X."/>
            <person name="Tyler A.R."/>
            <person name="Kim B.Y."/>
            <person name="Brown J."/>
            <person name="Banks P."/>
            <person name="Dashti Y."/>
            <person name="Mackenzie E.S."/>
            <person name="Wills C."/>
            <person name="Kawai Y."/>
            <person name="Waldron K.J."/>
            <person name="Allenby N.E.E."/>
            <person name="Wu L.J."/>
            <person name="Hall M.J."/>
            <person name="Errington J."/>
        </authorList>
    </citation>
    <scope>NUCLEOTIDE SEQUENCE</scope>
    <source>
        <strain evidence="4">MDA8-470</strain>
    </source>
</reference>
<keyword evidence="2" id="KW-1133">Transmembrane helix</keyword>
<dbReference type="SUPFAM" id="SSF81606">
    <property type="entry name" value="PP2C-like"/>
    <property type="match status" value="1"/>
</dbReference>
<dbReference type="PANTHER" id="PTHR43156">
    <property type="entry name" value="STAGE II SPORULATION PROTEIN E-RELATED"/>
    <property type="match status" value="1"/>
</dbReference>
<dbReference type="InterPro" id="IPR001932">
    <property type="entry name" value="PPM-type_phosphatase-like_dom"/>
</dbReference>
<dbReference type="RefSeq" id="WP_265546231.1">
    <property type="nucleotide sequence ID" value="NZ_CP098740.1"/>
</dbReference>
<name>A0ABY6Q067_9ACTN</name>
<accession>A0ABY6Q067</accession>
<dbReference type="PANTHER" id="PTHR43156:SF2">
    <property type="entry name" value="STAGE II SPORULATION PROTEIN E"/>
    <property type="match status" value="1"/>
</dbReference>
<dbReference type="EMBL" id="CP098740">
    <property type="protein sequence ID" value="UZK57808.1"/>
    <property type="molecule type" value="Genomic_DNA"/>
</dbReference>
<keyword evidence="5" id="KW-1185">Reference proteome</keyword>
<evidence type="ECO:0000313" key="5">
    <source>
        <dbReference type="Proteomes" id="UP001164963"/>
    </source>
</evidence>
<keyword evidence="2" id="KW-0472">Membrane</keyword>
<dbReference type="InterPro" id="IPR036457">
    <property type="entry name" value="PPM-type-like_dom_sf"/>
</dbReference>
<evidence type="ECO:0000313" key="4">
    <source>
        <dbReference type="EMBL" id="UZK57808.1"/>
    </source>
</evidence>
<keyword evidence="1" id="KW-0378">Hydrolase</keyword>
<evidence type="ECO:0000259" key="3">
    <source>
        <dbReference type="SMART" id="SM00331"/>
    </source>
</evidence>
<gene>
    <name evidence="4" type="ORF">NEH16_30245</name>
</gene>
<keyword evidence="2" id="KW-0812">Transmembrane</keyword>
<feature type="transmembrane region" description="Helical" evidence="2">
    <location>
        <begin position="92"/>
        <end position="110"/>
    </location>
</feature>
<dbReference type="Proteomes" id="UP001164963">
    <property type="component" value="Chromosome"/>
</dbReference>
<proteinExistence type="predicted"/>
<dbReference type="InterPro" id="IPR052016">
    <property type="entry name" value="Bact_Sigma-Reg"/>
</dbReference>
<protein>
    <submittedName>
        <fullName evidence="4">Serine/threonine-protein phosphatase</fullName>
    </submittedName>
</protein>
<feature type="transmembrane region" description="Helical" evidence="2">
    <location>
        <begin position="17"/>
        <end position="36"/>
    </location>
</feature>
<sequence length="368" mass="39176">MPQHAERRRRPLRAGRALLAVPIGWIIAVFLVDIFAPPDIHLGPLLVAAPAITPSIGGPRAVGFVAALAVIAQTAVGVLRDPDELLSANHEAQIVALALVGVCLVVFCVLRERRARELEQVRYVSEAVQRVVLPPLPRRLGPLRAASLYLASEAEAQIGGDLYAAARTGSGTRLIIGDVRGKGVSAVSDAALLLGAFHAAARHRASLDELVAYLDESVSWGLPGSDGPGEAFITATVLDIPDRHDRVHMVSCGHPPPVVLRDGRPLTMDAASPAPPLGLGGLSRPRYHIDSFRFVPGDLLLLYTDGVTEARDASRAFYPLAERVTGWAEGDPDSFIDRFRDDLLHYVGGHLDDDAAMIAIGYATAPGT</sequence>